<protein>
    <submittedName>
        <fullName evidence="1">Uncharacterized protein</fullName>
    </submittedName>
</protein>
<sequence>MHPCRGGLKPHAPYGGDDVMMVAAVMIRRGGVVCGDGTMMDMMLMTTVGVVSAISGVVAAAAAVGGGDGGDGEKEYPLTQEMLLRMLSGRLEVDHECEMAYEFIRLLSADEVTAASYEVTAAGYSFYCW</sequence>
<gene>
    <name evidence="1" type="ORF">Tci_364444</name>
</gene>
<proteinExistence type="predicted"/>
<accession>A0A699HJJ0</accession>
<comment type="caution">
    <text evidence="1">The sequence shown here is derived from an EMBL/GenBank/DDBJ whole genome shotgun (WGS) entry which is preliminary data.</text>
</comment>
<dbReference type="AlphaFoldDB" id="A0A699HJJ0"/>
<name>A0A699HJJ0_TANCI</name>
<evidence type="ECO:0000313" key="1">
    <source>
        <dbReference type="EMBL" id="GEX92469.1"/>
    </source>
</evidence>
<reference evidence="1" key="1">
    <citation type="journal article" date="2019" name="Sci. Rep.">
        <title>Draft genome of Tanacetum cinerariifolium, the natural source of mosquito coil.</title>
        <authorList>
            <person name="Yamashiro T."/>
            <person name="Shiraishi A."/>
            <person name="Satake H."/>
            <person name="Nakayama K."/>
        </authorList>
    </citation>
    <scope>NUCLEOTIDE SEQUENCE</scope>
</reference>
<organism evidence="1">
    <name type="scientific">Tanacetum cinerariifolium</name>
    <name type="common">Dalmatian daisy</name>
    <name type="synonym">Chrysanthemum cinerariifolium</name>
    <dbReference type="NCBI Taxonomy" id="118510"/>
    <lineage>
        <taxon>Eukaryota</taxon>
        <taxon>Viridiplantae</taxon>
        <taxon>Streptophyta</taxon>
        <taxon>Embryophyta</taxon>
        <taxon>Tracheophyta</taxon>
        <taxon>Spermatophyta</taxon>
        <taxon>Magnoliopsida</taxon>
        <taxon>eudicotyledons</taxon>
        <taxon>Gunneridae</taxon>
        <taxon>Pentapetalae</taxon>
        <taxon>asterids</taxon>
        <taxon>campanulids</taxon>
        <taxon>Asterales</taxon>
        <taxon>Asteraceae</taxon>
        <taxon>Asteroideae</taxon>
        <taxon>Anthemideae</taxon>
        <taxon>Anthemidinae</taxon>
        <taxon>Tanacetum</taxon>
    </lineage>
</organism>
<dbReference type="EMBL" id="BKCJ010139368">
    <property type="protein sequence ID" value="GEX92469.1"/>
    <property type="molecule type" value="Genomic_DNA"/>
</dbReference>